<feature type="chain" id="PRO_5001532031" description="NADH:ubiquinone oxidoreductase intermediate-associated protein 30 domain-containing protein" evidence="1">
    <location>
        <begin position="31"/>
        <end position="205"/>
    </location>
</feature>
<gene>
    <name evidence="2" type="ORF">BN9_005450</name>
</gene>
<dbReference type="Proteomes" id="UP000053237">
    <property type="component" value="Unassembled WGS sequence"/>
</dbReference>
<organism evidence="2 3">
    <name type="scientific">Albugo candida</name>
    <dbReference type="NCBI Taxonomy" id="65357"/>
    <lineage>
        <taxon>Eukaryota</taxon>
        <taxon>Sar</taxon>
        <taxon>Stramenopiles</taxon>
        <taxon>Oomycota</taxon>
        <taxon>Peronosporomycetes</taxon>
        <taxon>Albuginales</taxon>
        <taxon>Albuginaceae</taxon>
        <taxon>Albugo</taxon>
    </lineage>
</organism>
<reference evidence="2 3" key="1">
    <citation type="submission" date="2012-05" db="EMBL/GenBank/DDBJ databases">
        <title>Recombination and specialization in a pathogen metapopulation.</title>
        <authorList>
            <person name="Gardiner A."/>
            <person name="Kemen E."/>
            <person name="Schultz-Larsen T."/>
            <person name="MacLean D."/>
            <person name="Van Oosterhout C."/>
            <person name="Jones J.D.G."/>
        </authorList>
    </citation>
    <scope>NUCLEOTIDE SEQUENCE [LARGE SCALE GENOMIC DNA]</scope>
    <source>
        <strain evidence="2 3">Ac Nc2</strain>
    </source>
</reference>
<sequence length="205" mass="23726">MSFWKRAERNLRTSAFLFALLHTIFTSVRPDAITRNCVVTSEILLASDGTVELEYGKDMRANSTVNGTVSSEMYHYYHVFIYRHKHEHRVEVNLTCFDQGDANLYMTSEDEACPRKGHAHWIAQHPGDDHVRLFTFLDGFPRAANHKHSSMIPLHIGVYGASEDQPIHYNLSIAVFDLPVNKKIEELTAYYSQLHEIYKRQRRVS</sequence>
<evidence type="ECO:0008006" key="4">
    <source>
        <dbReference type="Google" id="ProtNLM"/>
    </source>
</evidence>
<dbReference type="InParanoid" id="A0A024FZB0"/>
<dbReference type="EMBL" id="CAIX01000003">
    <property type="protein sequence ID" value="CCI39762.1"/>
    <property type="molecule type" value="Genomic_DNA"/>
</dbReference>
<protein>
    <recommendedName>
        <fullName evidence="4">NADH:ubiquinone oxidoreductase intermediate-associated protein 30 domain-containing protein</fullName>
    </recommendedName>
</protein>
<dbReference type="AlphaFoldDB" id="A0A024FZB0"/>
<evidence type="ECO:0000313" key="3">
    <source>
        <dbReference type="Proteomes" id="UP000053237"/>
    </source>
</evidence>
<evidence type="ECO:0000256" key="1">
    <source>
        <dbReference type="SAM" id="SignalP"/>
    </source>
</evidence>
<keyword evidence="3" id="KW-1185">Reference proteome</keyword>
<name>A0A024FZB0_9STRA</name>
<dbReference type="OrthoDB" id="60189at2759"/>
<evidence type="ECO:0000313" key="2">
    <source>
        <dbReference type="EMBL" id="CCI39762.1"/>
    </source>
</evidence>
<proteinExistence type="predicted"/>
<accession>A0A024FZB0</accession>
<feature type="signal peptide" evidence="1">
    <location>
        <begin position="1"/>
        <end position="30"/>
    </location>
</feature>
<comment type="caution">
    <text evidence="2">The sequence shown here is derived from an EMBL/GenBank/DDBJ whole genome shotgun (WGS) entry which is preliminary data.</text>
</comment>
<keyword evidence="1" id="KW-0732">Signal</keyword>